<evidence type="ECO:0000313" key="3">
    <source>
        <dbReference type="EMBL" id="KAG2373443.1"/>
    </source>
</evidence>
<reference evidence="3 4" key="1">
    <citation type="journal article" date="2018" name="BMC Genomics">
        <title>The genome of Naegleria lovaniensis, the basis for a comparative approach to unravel pathogenicity factors of the human pathogenic amoeba N. fowleri.</title>
        <authorList>
            <person name="Liechti N."/>
            <person name="Schurch N."/>
            <person name="Bruggmann R."/>
            <person name="Wittwer M."/>
        </authorList>
    </citation>
    <scope>NUCLEOTIDE SEQUENCE [LARGE SCALE GENOMIC DNA]</scope>
    <source>
        <strain evidence="3 4">ATCC 30569</strain>
    </source>
</reference>
<feature type="transmembrane region" description="Helical" evidence="2">
    <location>
        <begin position="115"/>
        <end position="135"/>
    </location>
</feature>
<keyword evidence="2" id="KW-0812">Transmembrane</keyword>
<evidence type="ECO:0000256" key="2">
    <source>
        <dbReference type="SAM" id="Phobius"/>
    </source>
</evidence>
<dbReference type="GeneID" id="68104636"/>
<name>A0AA88KCN9_NAELO</name>
<feature type="compositionally biased region" description="Low complexity" evidence="1">
    <location>
        <begin position="653"/>
        <end position="665"/>
    </location>
</feature>
<gene>
    <name evidence="3" type="ORF">C9374_012182</name>
</gene>
<accession>A0AA88KCN9</accession>
<keyword evidence="2" id="KW-0472">Membrane</keyword>
<keyword evidence="2" id="KW-1133">Transmembrane helix</keyword>
<organism evidence="3 4">
    <name type="scientific">Naegleria lovaniensis</name>
    <name type="common">Amoeba</name>
    <dbReference type="NCBI Taxonomy" id="51637"/>
    <lineage>
        <taxon>Eukaryota</taxon>
        <taxon>Discoba</taxon>
        <taxon>Heterolobosea</taxon>
        <taxon>Tetramitia</taxon>
        <taxon>Eutetramitia</taxon>
        <taxon>Vahlkampfiidae</taxon>
        <taxon>Naegleria</taxon>
    </lineage>
</organism>
<feature type="transmembrane region" description="Helical" evidence="2">
    <location>
        <begin position="364"/>
        <end position="383"/>
    </location>
</feature>
<protein>
    <submittedName>
        <fullName evidence="3">Uncharacterized protein</fullName>
    </submittedName>
</protein>
<comment type="caution">
    <text evidence="3">The sequence shown here is derived from an EMBL/GenBank/DDBJ whole genome shotgun (WGS) entry which is preliminary data.</text>
</comment>
<dbReference type="AlphaFoldDB" id="A0AA88KCN9"/>
<dbReference type="RefSeq" id="XP_044542617.1">
    <property type="nucleotide sequence ID" value="XM_044687920.1"/>
</dbReference>
<keyword evidence="4" id="KW-1185">Reference proteome</keyword>
<proteinExistence type="predicted"/>
<evidence type="ECO:0000256" key="1">
    <source>
        <dbReference type="SAM" id="MobiDB-lite"/>
    </source>
</evidence>
<sequence length="665" mass="75635">MYPSLGYASNPYYYTNGAGVAQIPPVVGTLSAQQQPPIINLIPTAQNEQQQQQQHIPENVPLHQVEPQQQVPTTNNSPTCARGNNHCCNFWKRCREQHKFLHALQSKTLSCIPRAVVVGGVLLFILTLIFLFTVGSSIDGKMAYKKDQCVIMKDPDNLVVHFDYDRDMYYINLNVDLASGTKYYMGCDSCVAKPPSSSSTSAVKKMYTLREVCASPLLQKTSDCRDRIIAKGSLTCMVNRRLRKRSGMDHYYHGHGGEQNKAPGNHHKEDNAGPQMMHHGHHHHPGMMTRELHHSGPRHGPHIMTREIPLSQILSKQEPNHDQSNEQAHDVHRSDYYGRQFNSEMVKTVQEVKRSFRKHLHRTVPIWLIISLIAMVVFIVVGYKRLEGRSKCSIDRFFKQYLKNPFKESGQVYKLDEVSQSCVIIQEPKEPKDHTLLSSATLQMELPPRKERALAKRMKMFYGALRHTATEPHETLLYYEKVSKKNLCSHFHGNNSQSSCNGKRRIAKAIKILLGVLFVLAVGTLIAFAVISFCNKSVIRGLIFLHLSIAAIGVVISKILFRMRKVHYYITDKRVIRVDELPCRLRLTLRYVSFDKIHSVWADGNKIHLKLLPHEKTGIFFEHAVDPAFVVNLIQQRIPSSESTNNSGDVELQEQPTTEPTATQN</sequence>
<feature type="transmembrane region" description="Helical" evidence="2">
    <location>
        <begin position="539"/>
        <end position="561"/>
    </location>
</feature>
<feature type="transmembrane region" description="Helical" evidence="2">
    <location>
        <begin position="512"/>
        <end position="533"/>
    </location>
</feature>
<dbReference type="EMBL" id="PYSW02000055">
    <property type="protein sequence ID" value="KAG2373443.1"/>
    <property type="molecule type" value="Genomic_DNA"/>
</dbReference>
<feature type="region of interest" description="Disordered" evidence="1">
    <location>
        <begin position="255"/>
        <end position="284"/>
    </location>
</feature>
<dbReference type="Proteomes" id="UP000816034">
    <property type="component" value="Unassembled WGS sequence"/>
</dbReference>
<feature type="region of interest" description="Disordered" evidence="1">
    <location>
        <begin position="640"/>
        <end position="665"/>
    </location>
</feature>
<evidence type="ECO:0000313" key="4">
    <source>
        <dbReference type="Proteomes" id="UP000816034"/>
    </source>
</evidence>